<protein>
    <recommendedName>
        <fullName evidence="2">Reverse transcriptase domain-containing protein</fullName>
    </recommendedName>
</protein>
<dbReference type="AlphaFoldDB" id="A0AAW2TKH7"/>
<dbReference type="EMBL" id="JACGWJ010000008">
    <property type="protein sequence ID" value="KAL0404171.1"/>
    <property type="molecule type" value="Genomic_DNA"/>
</dbReference>
<organism evidence="1">
    <name type="scientific">Sesamum radiatum</name>
    <name type="common">Black benniseed</name>
    <dbReference type="NCBI Taxonomy" id="300843"/>
    <lineage>
        <taxon>Eukaryota</taxon>
        <taxon>Viridiplantae</taxon>
        <taxon>Streptophyta</taxon>
        <taxon>Embryophyta</taxon>
        <taxon>Tracheophyta</taxon>
        <taxon>Spermatophyta</taxon>
        <taxon>Magnoliopsida</taxon>
        <taxon>eudicotyledons</taxon>
        <taxon>Gunneridae</taxon>
        <taxon>Pentapetalae</taxon>
        <taxon>asterids</taxon>
        <taxon>lamiids</taxon>
        <taxon>Lamiales</taxon>
        <taxon>Pedaliaceae</taxon>
        <taxon>Sesamum</taxon>
    </lineage>
</organism>
<name>A0AAW2TKH7_SESRA</name>
<gene>
    <name evidence="1" type="ORF">Sradi_2057900</name>
</gene>
<dbReference type="PANTHER" id="PTHR48475:SF2">
    <property type="entry name" value="RIBONUCLEASE H"/>
    <property type="match status" value="1"/>
</dbReference>
<evidence type="ECO:0000313" key="1">
    <source>
        <dbReference type="EMBL" id="KAL0404171.1"/>
    </source>
</evidence>
<comment type="caution">
    <text evidence="1">The sequence shown here is derived from an EMBL/GenBank/DDBJ whole genome shotgun (WGS) entry which is preliminary data.</text>
</comment>
<proteinExistence type="predicted"/>
<reference evidence="1" key="1">
    <citation type="submission" date="2020-06" db="EMBL/GenBank/DDBJ databases">
        <authorList>
            <person name="Li T."/>
            <person name="Hu X."/>
            <person name="Zhang T."/>
            <person name="Song X."/>
            <person name="Zhang H."/>
            <person name="Dai N."/>
            <person name="Sheng W."/>
            <person name="Hou X."/>
            <person name="Wei L."/>
        </authorList>
    </citation>
    <scope>NUCLEOTIDE SEQUENCE</scope>
    <source>
        <strain evidence="1">G02</strain>
        <tissue evidence="1">Leaf</tissue>
    </source>
</reference>
<sequence length="116" mass="13342">MLTAARSVIEPEGNNKMEEVFVGESMALPWTTLIVRFFREGTLLEDYKEARKLKISSARFVLIDKDLYKREFLSPLLKCLNPDKSKYVLREIHEGSCGNHSGARSLAKKVLRQGYY</sequence>
<accession>A0AAW2TKH7</accession>
<evidence type="ECO:0008006" key="2">
    <source>
        <dbReference type="Google" id="ProtNLM"/>
    </source>
</evidence>
<dbReference type="PANTHER" id="PTHR48475">
    <property type="entry name" value="RIBONUCLEASE H"/>
    <property type="match status" value="1"/>
</dbReference>
<dbReference type="Gene3D" id="1.10.340.70">
    <property type="match status" value="1"/>
</dbReference>
<reference evidence="1" key="2">
    <citation type="journal article" date="2024" name="Plant">
        <title>Genomic evolution and insights into agronomic trait innovations of Sesamum species.</title>
        <authorList>
            <person name="Miao H."/>
            <person name="Wang L."/>
            <person name="Qu L."/>
            <person name="Liu H."/>
            <person name="Sun Y."/>
            <person name="Le M."/>
            <person name="Wang Q."/>
            <person name="Wei S."/>
            <person name="Zheng Y."/>
            <person name="Lin W."/>
            <person name="Duan Y."/>
            <person name="Cao H."/>
            <person name="Xiong S."/>
            <person name="Wang X."/>
            <person name="Wei L."/>
            <person name="Li C."/>
            <person name="Ma Q."/>
            <person name="Ju M."/>
            <person name="Zhao R."/>
            <person name="Li G."/>
            <person name="Mu C."/>
            <person name="Tian Q."/>
            <person name="Mei H."/>
            <person name="Zhang T."/>
            <person name="Gao T."/>
            <person name="Zhang H."/>
        </authorList>
    </citation>
    <scope>NUCLEOTIDE SEQUENCE</scope>
    <source>
        <strain evidence="1">G02</strain>
    </source>
</reference>